<comment type="caution">
    <text evidence="2">The sequence shown here is derived from an EMBL/GenBank/DDBJ whole genome shotgun (WGS) entry which is preliminary data.</text>
</comment>
<keyword evidence="3" id="KW-1185">Reference proteome</keyword>
<dbReference type="Proteomes" id="UP000635477">
    <property type="component" value="Unassembled WGS sequence"/>
</dbReference>
<gene>
    <name evidence="2" type="ORF">FZEAL_5037</name>
</gene>
<name>A0A8H4XK72_9HYPO</name>
<evidence type="ECO:0000313" key="2">
    <source>
        <dbReference type="EMBL" id="KAF4978634.1"/>
    </source>
</evidence>
<dbReference type="InterPro" id="IPR029068">
    <property type="entry name" value="Glyas_Bleomycin-R_OHBP_Dase"/>
</dbReference>
<protein>
    <recommendedName>
        <fullName evidence="1">Glyoxalase-like domain-containing protein</fullName>
    </recommendedName>
</protein>
<accession>A0A8H4XK72</accession>
<dbReference type="InterPro" id="IPR025870">
    <property type="entry name" value="Glyoxalase-like_dom"/>
</dbReference>
<dbReference type="Pfam" id="PF13468">
    <property type="entry name" value="Glyoxalase_3"/>
    <property type="match status" value="1"/>
</dbReference>
<dbReference type="AlphaFoldDB" id="A0A8H4XK72"/>
<evidence type="ECO:0000259" key="1">
    <source>
        <dbReference type="Pfam" id="PF13468"/>
    </source>
</evidence>
<dbReference type="OrthoDB" id="408973at2759"/>
<dbReference type="EMBL" id="JABEYC010000354">
    <property type="protein sequence ID" value="KAF4978634.1"/>
    <property type="molecule type" value="Genomic_DNA"/>
</dbReference>
<feature type="domain" description="Glyoxalase-like" evidence="1">
    <location>
        <begin position="11"/>
        <end position="199"/>
    </location>
</feature>
<reference evidence="2" key="2">
    <citation type="submission" date="2020-05" db="EMBL/GenBank/DDBJ databases">
        <authorList>
            <person name="Kim H.-S."/>
            <person name="Proctor R.H."/>
            <person name="Brown D.W."/>
        </authorList>
    </citation>
    <scope>NUCLEOTIDE SEQUENCE</scope>
    <source>
        <strain evidence="2">NRRL 22465</strain>
    </source>
</reference>
<reference evidence="2" key="1">
    <citation type="journal article" date="2020" name="BMC Genomics">
        <title>Correction to: Identification and distribution of gene clusters required for synthesis of sphingolipid metabolism inhibitors in diverse species of the filamentous fungus Fusarium.</title>
        <authorList>
            <person name="Kim H.S."/>
            <person name="Lohmar J.M."/>
            <person name="Busman M."/>
            <person name="Brown D.W."/>
            <person name="Naumann T.A."/>
            <person name="Divon H.H."/>
            <person name="Lysoe E."/>
            <person name="Uhlig S."/>
            <person name="Proctor R.H."/>
        </authorList>
    </citation>
    <scope>NUCLEOTIDE SEQUENCE</scope>
    <source>
        <strain evidence="2">NRRL 22465</strain>
    </source>
</reference>
<proteinExistence type="predicted"/>
<evidence type="ECO:0000313" key="3">
    <source>
        <dbReference type="Proteomes" id="UP000635477"/>
    </source>
</evidence>
<dbReference type="PANTHER" id="PTHR40265">
    <property type="entry name" value="BLL2707 PROTEIN"/>
    <property type="match status" value="1"/>
</dbReference>
<sequence>MSDSTSLEPILDHIVVLVSYETLQELPKRLDGLFTVIDGGAHVEGRTVNKLIIFPDGVYMELIAFQENLDPERRREHRWGELEEGEIIDWAYTLPEEKDFAVIQQQVKDADDAISYRDPVPGGRTRPDGVELKWSVASAEESSGKPLPPGTAPFWCLDRTPRHLRVPYQQEGSAAPSYTKHPAHALGVSRVAISVPESDVSVLTRVYDGIHGASSQAASGGAVWSFAVPSGSTQGKHELSLSTSQDQERHIAIVFVGDEDSPYSIYGFPGLTFECES</sequence>
<dbReference type="Gene3D" id="3.10.180.10">
    <property type="entry name" value="2,3-Dihydroxybiphenyl 1,2-Dioxygenase, domain 1"/>
    <property type="match status" value="1"/>
</dbReference>
<dbReference type="PANTHER" id="PTHR40265:SF1">
    <property type="entry name" value="GLYOXALASE-LIKE DOMAIN-CONTAINING PROTEIN"/>
    <property type="match status" value="1"/>
</dbReference>
<organism evidence="2 3">
    <name type="scientific">Fusarium zealandicum</name>
    <dbReference type="NCBI Taxonomy" id="1053134"/>
    <lineage>
        <taxon>Eukaryota</taxon>
        <taxon>Fungi</taxon>
        <taxon>Dikarya</taxon>
        <taxon>Ascomycota</taxon>
        <taxon>Pezizomycotina</taxon>
        <taxon>Sordariomycetes</taxon>
        <taxon>Hypocreomycetidae</taxon>
        <taxon>Hypocreales</taxon>
        <taxon>Nectriaceae</taxon>
        <taxon>Fusarium</taxon>
        <taxon>Fusarium staphyleae species complex</taxon>
    </lineage>
</organism>